<dbReference type="PANTHER" id="PTHR11712:SF336">
    <property type="entry name" value="3-OXOACYL-[ACYL-CARRIER-PROTEIN] SYNTHASE, MITOCHONDRIAL"/>
    <property type="match status" value="1"/>
</dbReference>
<dbReference type="InterPro" id="IPR014031">
    <property type="entry name" value="Ketoacyl_synth_C"/>
</dbReference>
<dbReference type="EC" id="2.3.1.179" evidence="3 14"/>
<evidence type="ECO:0000256" key="3">
    <source>
        <dbReference type="ARBA" id="ARBA00012356"/>
    </source>
</evidence>
<keyword evidence="10 14" id="KW-0012">Acyltransferase</keyword>
<evidence type="ECO:0000256" key="10">
    <source>
        <dbReference type="ARBA" id="ARBA00023315"/>
    </source>
</evidence>
<dbReference type="SMART" id="SM00825">
    <property type="entry name" value="PKS_KS"/>
    <property type="match status" value="1"/>
</dbReference>
<evidence type="ECO:0000256" key="1">
    <source>
        <dbReference type="ARBA" id="ARBA00005194"/>
    </source>
</evidence>
<dbReference type="PANTHER" id="PTHR11712">
    <property type="entry name" value="POLYKETIDE SYNTHASE-RELATED"/>
    <property type="match status" value="1"/>
</dbReference>
<keyword evidence="8" id="KW-0443">Lipid metabolism</keyword>
<evidence type="ECO:0000256" key="9">
    <source>
        <dbReference type="ARBA" id="ARBA00023160"/>
    </source>
</evidence>
<dbReference type="InterPro" id="IPR016039">
    <property type="entry name" value="Thiolase-like"/>
</dbReference>
<dbReference type="AlphaFoldDB" id="A0AAC9YV21"/>
<evidence type="ECO:0000313" key="18">
    <source>
        <dbReference type="EMBL" id="ASY22327.1"/>
    </source>
</evidence>
<accession>A0AAC9YV21</accession>
<dbReference type="GO" id="GO:0005829">
    <property type="term" value="C:cytosol"/>
    <property type="evidence" value="ECO:0007669"/>
    <property type="project" value="TreeGrafter"/>
</dbReference>
<comment type="similarity">
    <text evidence="2 14 16">Belongs to the thiolase-like superfamily. Beta-ketoacyl-ACP synthases family.</text>
</comment>
<evidence type="ECO:0000256" key="5">
    <source>
        <dbReference type="ARBA" id="ARBA00022516"/>
    </source>
</evidence>
<dbReference type="CDD" id="cd00834">
    <property type="entry name" value="KAS_I_II"/>
    <property type="match status" value="1"/>
</dbReference>
<evidence type="ECO:0000256" key="11">
    <source>
        <dbReference type="ARBA" id="ARBA00024006"/>
    </source>
</evidence>
<evidence type="ECO:0000256" key="7">
    <source>
        <dbReference type="ARBA" id="ARBA00022832"/>
    </source>
</evidence>
<evidence type="ECO:0000256" key="2">
    <source>
        <dbReference type="ARBA" id="ARBA00008467"/>
    </source>
</evidence>
<evidence type="ECO:0000259" key="17">
    <source>
        <dbReference type="PROSITE" id="PS52004"/>
    </source>
</evidence>
<keyword evidence="6 14" id="KW-0808">Transferase</keyword>
<dbReference type="PIRSF" id="PIRSF000447">
    <property type="entry name" value="KAS_II"/>
    <property type="match status" value="1"/>
</dbReference>
<dbReference type="PROSITE" id="PS52004">
    <property type="entry name" value="KS3_2"/>
    <property type="match status" value="1"/>
</dbReference>
<comment type="catalytic activity">
    <reaction evidence="12 14">
        <text>(9Z)-hexadecenoyl-[ACP] + malonyl-[ACP] + H(+) = 3-oxo-(11Z)-octadecenoyl-[ACP] + holo-[ACP] + CO2</text>
        <dbReference type="Rhea" id="RHEA:55040"/>
        <dbReference type="Rhea" id="RHEA-COMP:9623"/>
        <dbReference type="Rhea" id="RHEA-COMP:9685"/>
        <dbReference type="Rhea" id="RHEA-COMP:10800"/>
        <dbReference type="Rhea" id="RHEA-COMP:14074"/>
        <dbReference type="ChEBI" id="CHEBI:15378"/>
        <dbReference type="ChEBI" id="CHEBI:16526"/>
        <dbReference type="ChEBI" id="CHEBI:64479"/>
        <dbReference type="ChEBI" id="CHEBI:78449"/>
        <dbReference type="ChEBI" id="CHEBI:83989"/>
        <dbReference type="ChEBI" id="CHEBI:138538"/>
        <dbReference type="EC" id="2.3.1.179"/>
    </reaction>
</comment>
<dbReference type="EMBL" id="CP016778">
    <property type="protein sequence ID" value="ASY22327.1"/>
    <property type="molecule type" value="Genomic_DNA"/>
</dbReference>
<proteinExistence type="inferred from homology"/>
<keyword evidence="5 14" id="KW-0444">Lipid biosynthesis</keyword>
<organism evidence="18 19">
    <name type="scientific">Candidatus Planktophila versatilis</name>
    <dbReference type="NCBI Taxonomy" id="1884905"/>
    <lineage>
        <taxon>Bacteria</taxon>
        <taxon>Bacillati</taxon>
        <taxon>Actinomycetota</taxon>
        <taxon>Actinomycetes</taxon>
        <taxon>Candidatus Nanopelagicales</taxon>
        <taxon>Candidatus Nanopelagicaceae</taxon>
        <taxon>Candidatus Planktophila</taxon>
    </lineage>
</organism>
<dbReference type="Pfam" id="PF00109">
    <property type="entry name" value="ketoacyl-synt"/>
    <property type="match status" value="1"/>
</dbReference>
<dbReference type="Gene3D" id="3.40.47.10">
    <property type="match status" value="1"/>
</dbReference>
<keyword evidence="9 14" id="KW-0275">Fatty acid biosynthesis</keyword>
<comment type="catalytic activity">
    <reaction evidence="13 14">
        <text>a fatty acyl-[ACP] + malonyl-[ACP] + H(+) = a 3-oxoacyl-[ACP] + holo-[ACP] + CO2</text>
        <dbReference type="Rhea" id="RHEA:22836"/>
        <dbReference type="Rhea" id="RHEA-COMP:9623"/>
        <dbReference type="Rhea" id="RHEA-COMP:9685"/>
        <dbReference type="Rhea" id="RHEA-COMP:9916"/>
        <dbReference type="Rhea" id="RHEA-COMP:14125"/>
        <dbReference type="ChEBI" id="CHEBI:15378"/>
        <dbReference type="ChEBI" id="CHEBI:16526"/>
        <dbReference type="ChEBI" id="CHEBI:64479"/>
        <dbReference type="ChEBI" id="CHEBI:78449"/>
        <dbReference type="ChEBI" id="CHEBI:78776"/>
        <dbReference type="ChEBI" id="CHEBI:138651"/>
    </reaction>
</comment>
<evidence type="ECO:0000256" key="16">
    <source>
        <dbReference type="RuleBase" id="RU003694"/>
    </source>
</evidence>
<evidence type="ECO:0000313" key="19">
    <source>
        <dbReference type="Proteomes" id="UP000217194"/>
    </source>
</evidence>
<evidence type="ECO:0000256" key="12">
    <source>
        <dbReference type="ARBA" id="ARBA00047318"/>
    </source>
</evidence>
<keyword evidence="7" id="KW-0276">Fatty acid metabolism</keyword>
<dbReference type="InterPro" id="IPR017568">
    <property type="entry name" value="3-oxoacyl-ACP_synth-2"/>
</dbReference>
<gene>
    <name evidence="18" type="ORF">A1sIIB76_01765</name>
</gene>
<protein>
    <recommendedName>
        <fullName evidence="4 14">3-oxoacyl-[acyl-carrier-protein] synthase 2</fullName>
        <ecNumber evidence="3 14">2.3.1.179</ecNumber>
    </recommendedName>
</protein>
<evidence type="ECO:0000256" key="8">
    <source>
        <dbReference type="ARBA" id="ARBA00023098"/>
    </source>
</evidence>
<dbReference type="GO" id="GO:0004315">
    <property type="term" value="F:3-oxoacyl-[acyl-carrier-protein] synthase activity"/>
    <property type="evidence" value="ECO:0007669"/>
    <property type="project" value="UniProtKB-UniRule"/>
</dbReference>
<evidence type="ECO:0000256" key="4">
    <source>
        <dbReference type="ARBA" id="ARBA00014657"/>
    </source>
</evidence>
<evidence type="ECO:0000256" key="13">
    <source>
        <dbReference type="ARBA" id="ARBA00047659"/>
    </source>
</evidence>
<feature type="domain" description="Ketosynthase family 3 (KS3)" evidence="17">
    <location>
        <begin position="3"/>
        <end position="411"/>
    </location>
</feature>
<dbReference type="InterPro" id="IPR020841">
    <property type="entry name" value="PKS_Beta-ketoAc_synthase_dom"/>
</dbReference>
<dbReference type="SUPFAM" id="SSF53901">
    <property type="entry name" value="Thiolase-like"/>
    <property type="match status" value="2"/>
</dbReference>
<dbReference type="FunFam" id="3.40.47.10:FF:000018">
    <property type="entry name" value="3-oxoacyl-[acyl-carrier-protein] synthase 2"/>
    <property type="match status" value="1"/>
</dbReference>
<sequence length="412" mass="43033">MSQRRVVVTGLGVTTPIGGDVATTWKALLAGQSGVRLLTEDWRELLPVHFAARVVTEPADQMERVEMRRLDRSEQFALIASREAWKDAGSPDDIDKERLGVVIASGIGGVITLLDQFDIFKEKGARAVSPHTVPMLMPNGPAANVGLELQAKAGVHTPVSACASGAEAIGYAFEMIKSNRADIIVAGGVEAAIHQLPMAAFGQMKALSTRNDNPAAASRPYDIDRDGFVLGEGGGVLILEEYECAKARGAKIYCEIAGQGLTSDGYHIAAPDPDGGGVQRAIKFALANSGLSTKDIVHLNAHATSTPAGDVAEANALRKALGADADHVAVSATKSMTGHLLGGAGAIESVFIVKALQERLAPPTINIENLDPAVTVDVVRDTPRALPAGDIAALNDSFGFGGHNVVLAFKSL</sequence>
<dbReference type="NCBIfam" id="TIGR03150">
    <property type="entry name" value="fabF"/>
    <property type="match status" value="1"/>
</dbReference>
<feature type="active site" description="For beta-ketoacyl synthase activity" evidence="15">
    <location>
        <position position="162"/>
    </location>
</feature>
<dbReference type="RefSeq" id="WP_095696835.1">
    <property type="nucleotide sequence ID" value="NZ_CP016778.1"/>
</dbReference>
<dbReference type="GO" id="GO:0006633">
    <property type="term" value="P:fatty acid biosynthetic process"/>
    <property type="evidence" value="ECO:0007669"/>
    <property type="project" value="UniProtKB-UniRule"/>
</dbReference>
<name>A0AAC9YV21_9ACTN</name>
<evidence type="ECO:0000256" key="6">
    <source>
        <dbReference type="ARBA" id="ARBA00022679"/>
    </source>
</evidence>
<dbReference type="InterPro" id="IPR014030">
    <property type="entry name" value="Ketoacyl_synth_N"/>
</dbReference>
<reference evidence="18 19" key="1">
    <citation type="submission" date="2016-07" db="EMBL/GenBank/DDBJ databases">
        <title>High microdiversification within the ubiquitous acI lineage of Actinobacteria.</title>
        <authorList>
            <person name="Neuenschwander S.M."/>
            <person name="Salcher M."/>
            <person name="Ghai R."/>
            <person name="Pernthaler J."/>
        </authorList>
    </citation>
    <scope>NUCLEOTIDE SEQUENCE [LARGE SCALE GENOMIC DNA]</scope>
    <source>
        <strain evidence="18">MMS-IIB-76</strain>
    </source>
</reference>
<evidence type="ECO:0000256" key="15">
    <source>
        <dbReference type="PIRSR" id="PIRSR000447-1"/>
    </source>
</evidence>
<dbReference type="Pfam" id="PF02801">
    <property type="entry name" value="Ketoacyl-synt_C"/>
    <property type="match status" value="1"/>
</dbReference>
<comment type="pathway">
    <text evidence="1 14">Lipid metabolism; fatty acid biosynthesis.</text>
</comment>
<dbReference type="NCBIfam" id="NF005589">
    <property type="entry name" value="PRK07314.1"/>
    <property type="match status" value="1"/>
</dbReference>
<dbReference type="InterPro" id="IPR000794">
    <property type="entry name" value="Beta-ketoacyl_synthase"/>
</dbReference>
<dbReference type="Proteomes" id="UP000217194">
    <property type="component" value="Chromosome"/>
</dbReference>
<evidence type="ECO:0000256" key="14">
    <source>
        <dbReference type="PIRNR" id="PIRNR000447"/>
    </source>
</evidence>
<comment type="function">
    <text evidence="11 14">Involved in the type II fatty acid elongation cycle. Catalyzes the elongation of a wide range of acyl-ACP by the addition of two carbons from malonyl-ACP to an acyl acceptor. Can efficiently catalyze the conversion of palmitoleoyl-ACP (cis-hexadec-9-enoyl-ACP) to cis-vaccenoyl-ACP (cis-octadec-11-enoyl-ACP), an essential step in the thermal regulation of fatty acid composition.</text>
</comment>